<dbReference type="InterPro" id="IPR000914">
    <property type="entry name" value="SBP_5_dom"/>
</dbReference>
<evidence type="ECO:0000256" key="1">
    <source>
        <dbReference type="SAM" id="MobiDB-lite"/>
    </source>
</evidence>
<feature type="domain" description="Solute-binding protein family 5" evidence="2">
    <location>
        <begin position="133"/>
        <end position="490"/>
    </location>
</feature>
<proteinExistence type="predicted"/>
<dbReference type="SUPFAM" id="SSF53850">
    <property type="entry name" value="Periplasmic binding protein-like II"/>
    <property type="match status" value="1"/>
</dbReference>
<evidence type="ECO:0000313" key="4">
    <source>
        <dbReference type="Proteomes" id="UP000266906"/>
    </source>
</evidence>
<dbReference type="InterPro" id="IPR030678">
    <property type="entry name" value="Peptide/Ni-bd"/>
</dbReference>
<dbReference type="Gene3D" id="3.90.76.10">
    <property type="entry name" value="Dipeptide-binding Protein, Domain 1"/>
    <property type="match status" value="1"/>
</dbReference>
<feature type="compositionally biased region" description="Low complexity" evidence="1">
    <location>
        <begin position="1"/>
        <end position="24"/>
    </location>
</feature>
<sequence length="583" mass="62638">MRTPSATSAPAAARGRAAAPGPGRAARRLGRTAAATLAVLLAATACSSSGGSGGDVAKTVAPTVDAEDNNPQPPENLKDGGELRLPLQQWITQWNPYQVDGRYGDAVEIMGYVEAKLFRVDARGVYHPDPSYLASAEVTSTSPQVVTYKLNPKAAWSDGTPIGYRDFAAVWKASNGKDPAYNIADPSGYEQISAVEQGADASEVKVTFAEPYADWQNLFNPLLPASGLSAPQDFNEGWVEKTPVFGGPFVVSNADKTAQTITLTPNPRWWGPKPKLDRITYRVLDPAAITQAFLNNEVDLASAGTAASYGQLKDAPDAAIRTGTPWDEVHISFGGNGPLADQKVRQALGRALDRASLIKIANKGVPVEFKPLDNHLFMTNQNGYRNNSADWASYDPATAKKWLDEAGWKDAGGTRSKDGQPLELHYVLSDGSSQAQTDLASAAQNMLQQVGVKLTIDKVSGKEYFTKYINQGKFDLASWRNTDSFPLSQTVAIYRAPQGDNVFGNYSKLSTPEIDTLLRKAAATLDPAQAAELYNQADAKIWELGHTLELYQRPSIVAVRKGLANYGAGSLASTVITSVGWQK</sequence>
<dbReference type="InterPro" id="IPR039424">
    <property type="entry name" value="SBP_5"/>
</dbReference>
<accession>A0A3N4RZY4</accession>
<dbReference type="Proteomes" id="UP000266906">
    <property type="component" value="Unassembled WGS sequence"/>
</dbReference>
<dbReference type="EMBL" id="RKQG01000001">
    <property type="protein sequence ID" value="RPE36591.1"/>
    <property type="molecule type" value="Genomic_DNA"/>
</dbReference>
<evidence type="ECO:0000313" key="3">
    <source>
        <dbReference type="EMBL" id="RPE36591.1"/>
    </source>
</evidence>
<dbReference type="Pfam" id="PF00496">
    <property type="entry name" value="SBP_bac_5"/>
    <property type="match status" value="1"/>
</dbReference>
<dbReference type="Gene3D" id="3.10.105.10">
    <property type="entry name" value="Dipeptide-binding Protein, Domain 3"/>
    <property type="match status" value="1"/>
</dbReference>
<keyword evidence="4" id="KW-1185">Reference proteome</keyword>
<protein>
    <submittedName>
        <fullName evidence="3">Peptide/nickel transport system substrate-binding protein</fullName>
    </submittedName>
</protein>
<dbReference type="GO" id="GO:0042597">
    <property type="term" value="C:periplasmic space"/>
    <property type="evidence" value="ECO:0007669"/>
    <property type="project" value="UniProtKB-ARBA"/>
</dbReference>
<dbReference type="GO" id="GO:0043190">
    <property type="term" value="C:ATP-binding cassette (ABC) transporter complex"/>
    <property type="evidence" value="ECO:0007669"/>
    <property type="project" value="InterPro"/>
</dbReference>
<dbReference type="CDD" id="cd08501">
    <property type="entry name" value="PBP2_Lpqw"/>
    <property type="match status" value="1"/>
</dbReference>
<feature type="region of interest" description="Disordered" evidence="1">
    <location>
        <begin position="1"/>
        <end position="28"/>
    </location>
</feature>
<organism evidence="3 4">
    <name type="scientific">Kitasatospora cineracea</name>
    <dbReference type="NCBI Taxonomy" id="88074"/>
    <lineage>
        <taxon>Bacteria</taxon>
        <taxon>Bacillati</taxon>
        <taxon>Actinomycetota</taxon>
        <taxon>Actinomycetes</taxon>
        <taxon>Kitasatosporales</taxon>
        <taxon>Streptomycetaceae</taxon>
        <taxon>Kitasatospora</taxon>
    </lineage>
</organism>
<name>A0A3N4RZY4_9ACTN</name>
<dbReference type="GO" id="GO:0015833">
    <property type="term" value="P:peptide transport"/>
    <property type="evidence" value="ECO:0007669"/>
    <property type="project" value="TreeGrafter"/>
</dbReference>
<dbReference type="PIRSF" id="PIRSF002741">
    <property type="entry name" value="MppA"/>
    <property type="match status" value="1"/>
</dbReference>
<dbReference type="Gene3D" id="3.40.190.10">
    <property type="entry name" value="Periplasmic binding protein-like II"/>
    <property type="match status" value="1"/>
</dbReference>
<dbReference type="PANTHER" id="PTHR30290:SF65">
    <property type="entry name" value="MONOACYL PHOSPHATIDYLINOSITOL TETRAMANNOSIDE-BINDING PROTEIN LPQW-RELATED"/>
    <property type="match status" value="1"/>
</dbReference>
<dbReference type="GO" id="GO:1904680">
    <property type="term" value="F:peptide transmembrane transporter activity"/>
    <property type="evidence" value="ECO:0007669"/>
    <property type="project" value="TreeGrafter"/>
</dbReference>
<reference evidence="3 4" key="1">
    <citation type="submission" date="2018-11" db="EMBL/GenBank/DDBJ databases">
        <title>Sequencing the genomes of 1000 actinobacteria strains.</title>
        <authorList>
            <person name="Klenk H.-P."/>
        </authorList>
    </citation>
    <scope>NUCLEOTIDE SEQUENCE [LARGE SCALE GENOMIC DNA]</scope>
    <source>
        <strain evidence="3 4">DSM 44781</strain>
    </source>
</reference>
<comment type="caution">
    <text evidence="3">The sequence shown here is derived from an EMBL/GenBank/DDBJ whole genome shotgun (WGS) entry which is preliminary data.</text>
</comment>
<dbReference type="PANTHER" id="PTHR30290">
    <property type="entry name" value="PERIPLASMIC BINDING COMPONENT OF ABC TRANSPORTER"/>
    <property type="match status" value="1"/>
</dbReference>
<dbReference type="AlphaFoldDB" id="A0A3N4RZY4"/>
<evidence type="ECO:0000259" key="2">
    <source>
        <dbReference type="Pfam" id="PF00496"/>
    </source>
</evidence>
<dbReference type="RefSeq" id="WP_244260014.1">
    <property type="nucleotide sequence ID" value="NZ_RKQG01000001.1"/>
</dbReference>
<gene>
    <name evidence="3" type="ORF">EDD38_4967</name>
</gene>